<reference evidence="1 2" key="2">
    <citation type="journal article" date="2022" name="Mol. Ecol. Resour.">
        <title>The genomes of chicory, endive, great burdock and yacon provide insights into Asteraceae paleo-polyploidization history and plant inulin production.</title>
        <authorList>
            <person name="Fan W."/>
            <person name="Wang S."/>
            <person name="Wang H."/>
            <person name="Wang A."/>
            <person name="Jiang F."/>
            <person name="Liu H."/>
            <person name="Zhao H."/>
            <person name="Xu D."/>
            <person name="Zhang Y."/>
        </authorList>
    </citation>
    <scope>NUCLEOTIDE SEQUENCE [LARGE SCALE GENOMIC DNA]</scope>
    <source>
        <strain evidence="2">cv. Yunnan</strain>
        <tissue evidence="1">Leaves</tissue>
    </source>
</reference>
<dbReference type="EMBL" id="CM042038">
    <property type="protein sequence ID" value="KAI3730512.1"/>
    <property type="molecule type" value="Genomic_DNA"/>
</dbReference>
<protein>
    <submittedName>
        <fullName evidence="1">Uncharacterized protein</fullName>
    </submittedName>
</protein>
<organism evidence="1 2">
    <name type="scientific">Smallanthus sonchifolius</name>
    <dbReference type="NCBI Taxonomy" id="185202"/>
    <lineage>
        <taxon>Eukaryota</taxon>
        <taxon>Viridiplantae</taxon>
        <taxon>Streptophyta</taxon>
        <taxon>Embryophyta</taxon>
        <taxon>Tracheophyta</taxon>
        <taxon>Spermatophyta</taxon>
        <taxon>Magnoliopsida</taxon>
        <taxon>eudicotyledons</taxon>
        <taxon>Gunneridae</taxon>
        <taxon>Pentapetalae</taxon>
        <taxon>asterids</taxon>
        <taxon>campanulids</taxon>
        <taxon>Asterales</taxon>
        <taxon>Asteraceae</taxon>
        <taxon>Asteroideae</taxon>
        <taxon>Heliantheae alliance</taxon>
        <taxon>Millerieae</taxon>
        <taxon>Smallanthus</taxon>
    </lineage>
</organism>
<gene>
    <name evidence="1" type="ORF">L1987_61682</name>
</gene>
<name>A0ACB9C8L4_9ASTR</name>
<evidence type="ECO:0000313" key="1">
    <source>
        <dbReference type="EMBL" id="KAI3730512.1"/>
    </source>
</evidence>
<dbReference type="Proteomes" id="UP001056120">
    <property type="component" value="Linkage Group LG21"/>
</dbReference>
<proteinExistence type="predicted"/>
<accession>A0ACB9C8L4</accession>
<sequence>MDPHFCKTHELSTKSDVYALGVVLLEVLCGRRSLDFEVAHRQERLVLWAEQCFRERIVDPGLRGSLAYDVLRIFLDITLKCLQDHPKKRPPLADVVAKLEIALESTYSSSSSVDSGIFKHFNQVAYSSASANSDADPSRHTVETGSTKSDTIKQACLLSSWSTFTLHAMTTRIFYPKLVKIFFLSIGGLQECFQEYCIRHVDGTAVKSDGERQRIIQCIKAAIERRVSEGLMLELRTLDRVSLLSDATRIFRENSLTITRADVETKGDTVVGTFYVCDASGIRLIPRLLIQLGGKSGREISM</sequence>
<evidence type="ECO:0000313" key="2">
    <source>
        <dbReference type="Proteomes" id="UP001056120"/>
    </source>
</evidence>
<keyword evidence="2" id="KW-1185">Reference proteome</keyword>
<comment type="caution">
    <text evidence="1">The sequence shown here is derived from an EMBL/GenBank/DDBJ whole genome shotgun (WGS) entry which is preliminary data.</text>
</comment>
<reference evidence="2" key="1">
    <citation type="journal article" date="2022" name="Mol. Ecol. Resour.">
        <title>The genomes of chicory, endive, great burdock and yacon provide insights into Asteraceae palaeo-polyploidization history and plant inulin production.</title>
        <authorList>
            <person name="Fan W."/>
            <person name="Wang S."/>
            <person name="Wang H."/>
            <person name="Wang A."/>
            <person name="Jiang F."/>
            <person name="Liu H."/>
            <person name="Zhao H."/>
            <person name="Xu D."/>
            <person name="Zhang Y."/>
        </authorList>
    </citation>
    <scope>NUCLEOTIDE SEQUENCE [LARGE SCALE GENOMIC DNA]</scope>
    <source>
        <strain evidence="2">cv. Yunnan</strain>
    </source>
</reference>